<evidence type="ECO:0000313" key="3">
    <source>
        <dbReference type="Proteomes" id="UP000694385"/>
    </source>
</evidence>
<dbReference type="OMA" id="WKPMLLP"/>
<dbReference type="PANTHER" id="PTHR34438">
    <property type="entry name" value="SI:DKEY-97L20.6"/>
    <property type="match status" value="1"/>
</dbReference>
<reference evidence="2" key="1">
    <citation type="submission" date="2025-08" db="UniProtKB">
        <authorList>
            <consortium name="Ensembl"/>
        </authorList>
    </citation>
    <scope>IDENTIFICATION</scope>
</reference>
<feature type="compositionally biased region" description="Basic and acidic residues" evidence="1">
    <location>
        <begin position="1"/>
        <end position="18"/>
    </location>
</feature>
<evidence type="ECO:0000256" key="1">
    <source>
        <dbReference type="SAM" id="MobiDB-lite"/>
    </source>
</evidence>
<feature type="region of interest" description="Disordered" evidence="1">
    <location>
        <begin position="182"/>
        <end position="296"/>
    </location>
</feature>
<dbReference type="PANTHER" id="PTHR34438:SF1">
    <property type="entry name" value="CHROMOSOME 2 OPEN READING FRAME 81"/>
    <property type="match status" value="1"/>
</dbReference>
<dbReference type="InterPro" id="IPR028042">
    <property type="entry name" value="DUF4639"/>
</dbReference>
<dbReference type="AlphaFoldDB" id="A0A8C5L0G1"/>
<evidence type="ECO:0000313" key="2">
    <source>
        <dbReference type="Ensembl" id="ENSJJAP00000015800.1"/>
    </source>
</evidence>
<dbReference type="GeneTree" id="ENSGT00390000014979"/>
<protein>
    <submittedName>
        <fullName evidence="2">RIKEN cDNA 1700003E16 gene</fullName>
    </submittedName>
</protein>
<keyword evidence="3" id="KW-1185">Reference proteome</keyword>
<name>A0A8C5L0G1_JACJA</name>
<sequence length="556" mass="60987">WRQARDRGVTRSKVEKARPTTQPQVPQVDIVPGRLNEAEWIALMALEEGEDVVGDILAEFLARVMDCVFEVYLTRQCVPFTISQAQEAMLQITEWRFLARDEGETAVAEDPTWGEDEEPLACTTDAWAQGSVPVLHAPASVGLEERFQHEVSPALILLRSLSELRPYDHGNADQLPVETSCLDRGSQEQTEPSDFSAEPIVTPGPPPTLGVSEEAVPQDDLPACKDSSLENLPYSVRQPDAARDRAKRQTPGMPRAASTGSASQRRGGSSRFRSDASFQRPASLAVPPGRSTTIARLDPARLPRHWVRPLVEVLVPDPGARLLQTYRLGERTQECQETQTPELQALQPRADPKLGDSPAEFQPPGPCVPFPALGSGPALGLRLSSSLGYKPPFLTKRPVPPEVEYSPSPKLWPGAKWPSGCEGEAELLGEVWAHRTRLLPQGMEPAEKEDTEDSEWPQMVPQFLEATSQVLWKPLIPLEVMQLAPGVSMWKPGTQELLTSTVTQEAKAGGTSCHAEEQLPIQTDVTKPQATMTHLLKKETPKAWLLPAKPVPHSGS</sequence>
<accession>A0A8C5L0G1</accession>
<feature type="compositionally biased region" description="Low complexity" evidence="1">
    <location>
        <begin position="255"/>
        <end position="277"/>
    </location>
</feature>
<dbReference type="Ensembl" id="ENSJJAT00000022307.1">
    <property type="protein sequence ID" value="ENSJJAP00000015800.1"/>
    <property type="gene ID" value="ENSJJAG00000017858.1"/>
</dbReference>
<dbReference type="Proteomes" id="UP000694385">
    <property type="component" value="Unassembled WGS sequence"/>
</dbReference>
<organism evidence="2 3">
    <name type="scientific">Jaculus jaculus</name>
    <name type="common">Lesser Egyptian jerboa</name>
    <dbReference type="NCBI Taxonomy" id="51337"/>
    <lineage>
        <taxon>Eukaryota</taxon>
        <taxon>Metazoa</taxon>
        <taxon>Chordata</taxon>
        <taxon>Craniata</taxon>
        <taxon>Vertebrata</taxon>
        <taxon>Euteleostomi</taxon>
        <taxon>Mammalia</taxon>
        <taxon>Eutheria</taxon>
        <taxon>Euarchontoglires</taxon>
        <taxon>Glires</taxon>
        <taxon>Rodentia</taxon>
        <taxon>Myomorpha</taxon>
        <taxon>Dipodoidea</taxon>
        <taxon>Dipodidae</taxon>
        <taxon>Dipodinae</taxon>
        <taxon>Jaculus</taxon>
    </lineage>
</organism>
<dbReference type="Pfam" id="PF15479">
    <property type="entry name" value="DUF4639"/>
    <property type="match status" value="2"/>
</dbReference>
<reference evidence="2" key="2">
    <citation type="submission" date="2025-09" db="UniProtKB">
        <authorList>
            <consortium name="Ensembl"/>
        </authorList>
    </citation>
    <scope>IDENTIFICATION</scope>
</reference>
<feature type="region of interest" description="Disordered" evidence="1">
    <location>
        <begin position="1"/>
        <end position="25"/>
    </location>
</feature>
<proteinExistence type="predicted"/>